<keyword evidence="8 18" id="KW-0812">Transmembrane</keyword>
<comment type="subcellular location">
    <subcellularLocation>
        <location evidence="2 18">Mitochondrion inner membrane</location>
        <topology evidence="2 18">Multi-pass membrane protein</topology>
    </subcellularLocation>
</comment>
<evidence type="ECO:0000256" key="11">
    <source>
        <dbReference type="ARBA" id="ARBA00022982"/>
    </source>
</evidence>
<dbReference type="InterPro" id="IPR003917">
    <property type="entry name" value="NADH_UbQ_OxRdtase_chain2"/>
</dbReference>
<keyword evidence="13 18" id="KW-0520">NAD</keyword>
<dbReference type="GO" id="GO:0006120">
    <property type="term" value="P:mitochondrial electron transport, NADH to ubiquinone"/>
    <property type="evidence" value="ECO:0007669"/>
    <property type="project" value="InterPro"/>
</dbReference>
<feature type="domain" description="NADH:quinone oxidoreductase/Mrp antiporter transmembrane" evidence="19">
    <location>
        <begin position="22"/>
        <end position="278"/>
    </location>
</feature>
<dbReference type="PANTHER" id="PTHR46552:SF1">
    <property type="entry name" value="NADH-UBIQUINONE OXIDOREDUCTASE CHAIN 2"/>
    <property type="match status" value="1"/>
</dbReference>
<gene>
    <name evidence="20" type="primary">nad2</name>
</gene>
<keyword evidence="15 18" id="KW-0496">Mitochondrion</keyword>
<accession>A0A346RGD5</accession>
<feature type="transmembrane region" description="Helical" evidence="18">
    <location>
        <begin position="80"/>
        <end position="106"/>
    </location>
</feature>
<dbReference type="AlphaFoldDB" id="A0A346RGD5"/>
<feature type="transmembrane region" description="Helical" evidence="18">
    <location>
        <begin position="227"/>
        <end position="247"/>
    </location>
</feature>
<feature type="transmembrane region" description="Helical" evidence="18">
    <location>
        <begin position="308"/>
        <end position="328"/>
    </location>
</feature>
<keyword evidence="14 18" id="KW-0830">Ubiquinone</keyword>
<keyword evidence="12 18" id="KW-1133">Transmembrane helix</keyword>
<dbReference type="Pfam" id="PF00361">
    <property type="entry name" value="Proton_antipo_M"/>
    <property type="match status" value="1"/>
</dbReference>
<evidence type="ECO:0000256" key="4">
    <source>
        <dbReference type="ARBA" id="ARBA00012944"/>
    </source>
</evidence>
<evidence type="ECO:0000256" key="10">
    <source>
        <dbReference type="ARBA" id="ARBA00022967"/>
    </source>
</evidence>
<dbReference type="PRINTS" id="PR01436">
    <property type="entry name" value="NADHDHGNASE2"/>
</dbReference>
<evidence type="ECO:0000256" key="6">
    <source>
        <dbReference type="ARBA" id="ARBA00022448"/>
    </source>
</evidence>
<proteinExistence type="inferred from homology"/>
<keyword evidence="9 18" id="KW-0999">Mitochondrion inner membrane</keyword>
<evidence type="ECO:0000256" key="13">
    <source>
        <dbReference type="ARBA" id="ARBA00023027"/>
    </source>
</evidence>
<dbReference type="InterPro" id="IPR001750">
    <property type="entry name" value="ND/Mrp_TM"/>
</dbReference>
<keyword evidence="7 18" id="KW-0679">Respiratory chain</keyword>
<dbReference type="InterPro" id="IPR050175">
    <property type="entry name" value="Complex_I_Subunit_2"/>
</dbReference>
<evidence type="ECO:0000256" key="17">
    <source>
        <dbReference type="ARBA" id="ARBA00049551"/>
    </source>
</evidence>
<evidence type="ECO:0000256" key="8">
    <source>
        <dbReference type="ARBA" id="ARBA00022692"/>
    </source>
</evidence>
<dbReference type="EMBL" id="MG193363">
    <property type="protein sequence ID" value="AXS65132.1"/>
    <property type="molecule type" value="Genomic_DNA"/>
</dbReference>
<organism evidence="20">
    <name type="scientific">Staphylinoidea sp. 9 KM-2017</name>
    <dbReference type="NCBI Taxonomy" id="2219463"/>
    <lineage>
        <taxon>Eukaryota</taxon>
        <taxon>Metazoa</taxon>
        <taxon>Ecdysozoa</taxon>
        <taxon>Arthropoda</taxon>
        <taxon>Hexapoda</taxon>
        <taxon>Insecta</taxon>
        <taxon>Pterygota</taxon>
        <taxon>Neoptera</taxon>
        <taxon>Endopterygota</taxon>
        <taxon>Coleoptera</taxon>
        <taxon>Polyphaga</taxon>
        <taxon>Staphyliniformia</taxon>
    </lineage>
</organism>
<feature type="transmembrane region" description="Helical" evidence="18">
    <location>
        <begin position="113"/>
        <end position="135"/>
    </location>
</feature>
<feature type="transmembrane region" description="Helical" evidence="18">
    <location>
        <begin position="6"/>
        <end position="32"/>
    </location>
</feature>
<dbReference type="EC" id="7.1.1.2" evidence="4 18"/>
<comment type="similarity">
    <text evidence="3 18">Belongs to the complex I subunit 2 family.</text>
</comment>
<dbReference type="GO" id="GO:0008137">
    <property type="term" value="F:NADH dehydrogenase (ubiquinone) activity"/>
    <property type="evidence" value="ECO:0007669"/>
    <property type="project" value="UniProtKB-EC"/>
</dbReference>
<feature type="transmembrane region" description="Helical" evidence="18">
    <location>
        <begin position="191"/>
        <end position="215"/>
    </location>
</feature>
<keyword evidence="11 18" id="KW-0249">Electron transport</keyword>
<comment type="catalytic activity">
    <reaction evidence="17 18">
        <text>a ubiquinone + NADH + 5 H(+)(in) = a ubiquinol + NAD(+) + 4 H(+)(out)</text>
        <dbReference type="Rhea" id="RHEA:29091"/>
        <dbReference type="Rhea" id="RHEA-COMP:9565"/>
        <dbReference type="Rhea" id="RHEA-COMP:9566"/>
        <dbReference type="ChEBI" id="CHEBI:15378"/>
        <dbReference type="ChEBI" id="CHEBI:16389"/>
        <dbReference type="ChEBI" id="CHEBI:17976"/>
        <dbReference type="ChEBI" id="CHEBI:57540"/>
        <dbReference type="ChEBI" id="CHEBI:57945"/>
        <dbReference type="EC" id="7.1.1.2"/>
    </reaction>
</comment>
<comment type="function">
    <text evidence="1">Core subunit of the mitochondrial membrane respiratory chain NADH dehydrogenase (Complex I) that is believed to belong to the minimal assembly required for catalysis. Complex I functions in the transfer of electrons from NADH to the respiratory chain. The immediate electron acceptor for the enzyme is believed to be ubiquinone.</text>
</comment>
<keyword evidence="6" id="KW-0813">Transport</keyword>
<dbReference type="PANTHER" id="PTHR46552">
    <property type="entry name" value="NADH-UBIQUINONE OXIDOREDUCTASE CHAIN 2"/>
    <property type="match status" value="1"/>
</dbReference>
<keyword evidence="16 18" id="KW-0472">Membrane</keyword>
<geneLocation type="mitochondrion" evidence="20"/>
<evidence type="ECO:0000256" key="7">
    <source>
        <dbReference type="ARBA" id="ARBA00022660"/>
    </source>
</evidence>
<evidence type="ECO:0000313" key="20">
    <source>
        <dbReference type="EMBL" id="AXS65132.1"/>
    </source>
</evidence>
<evidence type="ECO:0000256" key="14">
    <source>
        <dbReference type="ARBA" id="ARBA00023075"/>
    </source>
</evidence>
<evidence type="ECO:0000256" key="1">
    <source>
        <dbReference type="ARBA" id="ARBA00003257"/>
    </source>
</evidence>
<evidence type="ECO:0000259" key="19">
    <source>
        <dbReference type="Pfam" id="PF00361"/>
    </source>
</evidence>
<feature type="transmembrane region" description="Helical" evidence="18">
    <location>
        <begin position="259"/>
        <end position="282"/>
    </location>
</feature>
<evidence type="ECO:0000256" key="15">
    <source>
        <dbReference type="ARBA" id="ARBA00023128"/>
    </source>
</evidence>
<comment type="function">
    <text evidence="18">Core subunit of the mitochondrial membrane respiratory chain NADH dehydrogenase (Complex I) which catalyzes electron transfer from NADH through the respiratory chain, using ubiquinone as an electron acceptor. Essential for the catalytic activity and assembly of complex I.</text>
</comment>
<evidence type="ECO:0000256" key="12">
    <source>
        <dbReference type="ARBA" id="ARBA00022989"/>
    </source>
</evidence>
<evidence type="ECO:0000256" key="2">
    <source>
        <dbReference type="ARBA" id="ARBA00004448"/>
    </source>
</evidence>
<evidence type="ECO:0000256" key="18">
    <source>
        <dbReference type="RuleBase" id="RU003403"/>
    </source>
</evidence>
<protein>
    <recommendedName>
        <fullName evidence="5 18">NADH-ubiquinone oxidoreductase chain 2</fullName>
        <ecNumber evidence="4 18">7.1.1.2</ecNumber>
    </recommendedName>
</protein>
<evidence type="ECO:0000256" key="16">
    <source>
        <dbReference type="ARBA" id="ARBA00023136"/>
    </source>
</evidence>
<keyword evidence="10 18" id="KW-1278">Translocase</keyword>
<evidence type="ECO:0000256" key="9">
    <source>
        <dbReference type="ARBA" id="ARBA00022792"/>
    </source>
</evidence>
<evidence type="ECO:0000256" key="3">
    <source>
        <dbReference type="ARBA" id="ARBA00007012"/>
    </source>
</evidence>
<dbReference type="GO" id="GO:0005743">
    <property type="term" value="C:mitochondrial inner membrane"/>
    <property type="evidence" value="ECO:0007669"/>
    <property type="project" value="UniProtKB-SubCell"/>
</dbReference>
<feature type="transmembrane region" description="Helical" evidence="18">
    <location>
        <begin position="53"/>
        <end position="74"/>
    </location>
</feature>
<evidence type="ECO:0000256" key="5">
    <source>
        <dbReference type="ARBA" id="ARBA00021008"/>
    </source>
</evidence>
<feature type="transmembrane region" description="Helical" evidence="18">
    <location>
        <begin position="141"/>
        <end position="160"/>
    </location>
</feature>
<sequence>MKIYKITFFFILIMSIFIVISSSSWFSMWIGLEINLLTIIPLMVNKKFLMSEASLKYFITQAFSSSLVLIFIILSSKMNLSYYLLTMMLNSALLTKMGAAPFHFWFPEIMEGLMWMPCLILLTIQKIPPMIMIFYTKFNMIFISTIILMSMMVGGIMGLNQISLRKIMAYSSINHIGWMIASIFYSMKIWMIYFSIYTIISLNLILLFENFKIYFIAQLNILFSQNFSMKIIMIFNFMSLGGLPPFIGFFPKWLVIQSLIYQNLFTISIIMVMLTLVTLFYYMRLSFTFLMLNSPQIKFFKSTKFNHLMIFNFNMFSIFSLIICTLFFNLS</sequence>
<name>A0A346RGD5_9COLE</name>
<reference evidence="20" key="1">
    <citation type="journal article" date="2018" name="J. ISSAAS">
        <title>The contribution of mitochondrial metagenomics to large-scale data mining and phylogenetic analysis of Coleoptera.</title>
        <authorList>
            <person name="Miller K."/>
            <person name="Linard B."/>
            <person name="Motyka M."/>
            <person name="Bocek M."/>
            <person name="Vogler A.P."/>
        </authorList>
    </citation>
    <scope>NUCLEOTIDE SEQUENCE</scope>
</reference>